<dbReference type="HOGENOM" id="CLU_2840633_0_0_9"/>
<dbReference type="STRING" id="1367477.N288_03325"/>
<dbReference type="Proteomes" id="UP000017805">
    <property type="component" value="Chromosome"/>
</dbReference>
<dbReference type="AlphaFoldDB" id="U5L5K1"/>
<dbReference type="PATRIC" id="fig|1367477.3.peg.609"/>
<accession>U5L5K1</accession>
<dbReference type="KEGG" id="bif:N288_03325"/>
<gene>
    <name evidence="1" type="ORF">N288_03325</name>
</gene>
<reference evidence="1 2" key="1">
    <citation type="submission" date="2013-07" db="EMBL/GenBank/DDBJ databases">
        <title>Complete genome sequence of Bacillus infantis NRRL B-14911 that has potential to induce cardiac disease by antigenic mimicry.</title>
        <authorList>
            <person name="Massilamany C."/>
            <person name="Smith T.P.L."/>
            <person name="Loy J.D."/>
            <person name="Barletta R."/>
            <person name="Reddy J."/>
        </authorList>
    </citation>
    <scope>NUCLEOTIDE SEQUENCE [LARGE SCALE GENOMIC DNA]</scope>
    <source>
        <strain evidence="1 2">NRRL B-14911</strain>
    </source>
</reference>
<protein>
    <submittedName>
        <fullName evidence="1">Uncharacterized protein</fullName>
    </submittedName>
</protein>
<evidence type="ECO:0000313" key="2">
    <source>
        <dbReference type="Proteomes" id="UP000017805"/>
    </source>
</evidence>
<sequence length="65" mass="7457">MENKTVRNISDPLIYERAKGELLMDAPLFLALSCYQDGSVIKAGPWVNFSHGFLLCKKITEIWRK</sequence>
<dbReference type="EMBL" id="CP006643">
    <property type="protein sequence ID" value="AGX02628.1"/>
    <property type="molecule type" value="Genomic_DNA"/>
</dbReference>
<evidence type="ECO:0000313" key="1">
    <source>
        <dbReference type="EMBL" id="AGX02628.1"/>
    </source>
</evidence>
<name>U5L5K1_9BACI</name>
<keyword evidence="2" id="KW-1185">Reference proteome</keyword>
<proteinExistence type="predicted"/>
<organism evidence="1 2">
    <name type="scientific">Bacillus infantis NRRL B-14911</name>
    <dbReference type="NCBI Taxonomy" id="1367477"/>
    <lineage>
        <taxon>Bacteria</taxon>
        <taxon>Bacillati</taxon>
        <taxon>Bacillota</taxon>
        <taxon>Bacilli</taxon>
        <taxon>Bacillales</taxon>
        <taxon>Bacillaceae</taxon>
        <taxon>Bacillus</taxon>
    </lineage>
</organism>